<dbReference type="Proteomes" id="UP001226577">
    <property type="component" value="Unassembled WGS sequence"/>
</dbReference>
<protein>
    <recommendedName>
        <fullName evidence="3">Heavy metal transporter</fullName>
    </recommendedName>
</protein>
<evidence type="ECO:0008006" key="3">
    <source>
        <dbReference type="Google" id="ProtNLM"/>
    </source>
</evidence>
<keyword evidence="2" id="KW-1185">Reference proteome</keyword>
<gene>
    <name evidence="1" type="ORF">J2X98_001705</name>
</gene>
<accession>A0ABT9RSA4</accession>
<reference evidence="1 2" key="1">
    <citation type="submission" date="2023-07" db="EMBL/GenBank/DDBJ databases">
        <title>Sorghum-associated microbial communities from plants grown in Nebraska, USA.</title>
        <authorList>
            <person name="Schachtman D."/>
        </authorList>
    </citation>
    <scope>NUCLEOTIDE SEQUENCE [LARGE SCALE GENOMIC DNA]</scope>
    <source>
        <strain evidence="1 2">CC222</strain>
    </source>
</reference>
<name>A0ABT9RSA4_9MICC</name>
<comment type="caution">
    <text evidence="1">The sequence shown here is derived from an EMBL/GenBank/DDBJ whole genome shotgun (WGS) entry which is preliminary data.</text>
</comment>
<proteinExistence type="predicted"/>
<organism evidence="1 2">
    <name type="scientific">Pseudarthrobacter enclensis</name>
    <dbReference type="NCBI Taxonomy" id="993070"/>
    <lineage>
        <taxon>Bacteria</taxon>
        <taxon>Bacillati</taxon>
        <taxon>Actinomycetota</taxon>
        <taxon>Actinomycetes</taxon>
        <taxon>Micrococcales</taxon>
        <taxon>Micrococcaceae</taxon>
        <taxon>Pseudarthrobacter</taxon>
    </lineage>
</organism>
<sequence length="290" mass="30412">MAPLSVARRRGLRRLAVLLLTLALVVGGIYTAVYFVQRSETLVSERCTATAGGRSGELAPDQAANAALITAVAVRRGLPARAATIALATAMQESKLRNIGHGDQAGPDSRGLFQQRPSQGWGTEAQIMDPYYAVNAFYDALVKIPGYETLDITDAAQHVQRSAYPKAYAEHEDMGRAFASGLTGQTPAGVQCTLRSPTAAGDPATVATELDQGYGGVDSQVDGGTLVVDVDGALAWSVAQWAVANAKDLAVTRVEVDGHTWQRSGGDGWQVTGSPGTQVRITVRTDDGGS</sequence>
<dbReference type="EMBL" id="JAUSRE010000007">
    <property type="protein sequence ID" value="MDP9888118.1"/>
    <property type="molecule type" value="Genomic_DNA"/>
</dbReference>
<evidence type="ECO:0000313" key="2">
    <source>
        <dbReference type="Proteomes" id="UP001226577"/>
    </source>
</evidence>
<evidence type="ECO:0000313" key="1">
    <source>
        <dbReference type="EMBL" id="MDP9888118.1"/>
    </source>
</evidence>